<evidence type="ECO:0000313" key="8">
    <source>
        <dbReference type="Proteomes" id="UP000251313"/>
    </source>
</evidence>
<dbReference type="PRINTS" id="PR00039">
    <property type="entry name" value="HTHLYSR"/>
</dbReference>
<keyword evidence="2" id="KW-0805">Transcription regulation</keyword>
<dbReference type="PANTHER" id="PTHR30346:SF26">
    <property type="entry name" value="HYDROGEN PEROXIDE-INDUCIBLE GENES ACTIVATOR"/>
    <property type="match status" value="1"/>
</dbReference>
<keyword evidence="3" id="KW-0238">DNA-binding</keyword>
<gene>
    <name evidence="7" type="primary">cysL_2</name>
    <name evidence="7" type="ORF">NCTC11967_03687</name>
</gene>
<name>A0AB38FZH1_9ENTR</name>
<dbReference type="Proteomes" id="UP000251313">
    <property type="component" value="Unassembled WGS sequence"/>
</dbReference>
<dbReference type="PROSITE" id="PS50931">
    <property type="entry name" value="HTH_LYSR"/>
    <property type="match status" value="1"/>
</dbReference>
<dbReference type="GO" id="GO:0003677">
    <property type="term" value="F:DNA binding"/>
    <property type="evidence" value="ECO:0007669"/>
    <property type="project" value="UniProtKB-KW"/>
</dbReference>
<dbReference type="RefSeq" id="WP_038255715.1">
    <property type="nucleotide sequence ID" value="NZ_UAVL01000019.1"/>
</dbReference>
<dbReference type="GO" id="GO:0032993">
    <property type="term" value="C:protein-DNA complex"/>
    <property type="evidence" value="ECO:0007669"/>
    <property type="project" value="TreeGrafter"/>
</dbReference>
<dbReference type="InterPro" id="IPR000847">
    <property type="entry name" value="LysR_HTH_N"/>
</dbReference>
<protein>
    <submittedName>
        <fullName evidence="7">CysJI operon transcriptional activator</fullName>
    </submittedName>
</protein>
<dbReference type="SUPFAM" id="SSF46785">
    <property type="entry name" value="Winged helix' DNA-binding domain"/>
    <property type="match status" value="1"/>
</dbReference>
<dbReference type="EMBL" id="UAVL01000019">
    <property type="protein sequence ID" value="SQA64656.1"/>
    <property type="molecule type" value="Genomic_DNA"/>
</dbReference>
<feature type="domain" description="HTH lysR-type" evidence="6">
    <location>
        <begin position="1"/>
        <end position="58"/>
    </location>
</feature>
<comment type="similarity">
    <text evidence="1">Belongs to the LysR transcriptional regulatory family.</text>
</comment>
<dbReference type="Pfam" id="PF03466">
    <property type="entry name" value="LysR_substrate"/>
    <property type="match status" value="1"/>
</dbReference>
<dbReference type="CDD" id="cd05466">
    <property type="entry name" value="PBP2_LTTR_substrate"/>
    <property type="match status" value="1"/>
</dbReference>
<comment type="caution">
    <text evidence="7">The sequence shown here is derived from an EMBL/GenBank/DDBJ whole genome shotgun (WGS) entry which is preliminary data.</text>
</comment>
<dbReference type="Pfam" id="PF00126">
    <property type="entry name" value="HTH_1"/>
    <property type="match status" value="1"/>
</dbReference>
<dbReference type="Gene3D" id="1.10.10.10">
    <property type="entry name" value="Winged helix-like DNA-binding domain superfamily/Winged helix DNA-binding domain"/>
    <property type="match status" value="1"/>
</dbReference>
<evidence type="ECO:0000313" key="7">
    <source>
        <dbReference type="EMBL" id="SQA64656.1"/>
    </source>
</evidence>
<evidence type="ECO:0000256" key="2">
    <source>
        <dbReference type="ARBA" id="ARBA00023015"/>
    </source>
</evidence>
<dbReference type="PANTHER" id="PTHR30346">
    <property type="entry name" value="TRANSCRIPTIONAL DUAL REGULATOR HCAR-RELATED"/>
    <property type="match status" value="1"/>
</dbReference>
<keyword evidence="5" id="KW-0804">Transcription</keyword>
<evidence type="ECO:0000259" key="6">
    <source>
        <dbReference type="PROSITE" id="PS50931"/>
    </source>
</evidence>
<dbReference type="InterPro" id="IPR005119">
    <property type="entry name" value="LysR_subst-bd"/>
</dbReference>
<dbReference type="Gene3D" id="3.40.190.290">
    <property type="match status" value="1"/>
</dbReference>
<evidence type="ECO:0000256" key="5">
    <source>
        <dbReference type="ARBA" id="ARBA00023163"/>
    </source>
</evidence>
<dbReference type="AlphaFoldDB" id="A0AB38FZH1"/>
<dbReference type="InterPro" id="IPR036390">
    <property type="entry name" value="WH_DNA-bd_sf"/>
</dbReference>
<proteinExistence type="inferred from homology"/>
<reference evidence="7 8" key="1">
    <citation type="submission" date="2018-06" db="EMBL/GenBank/DDBJ databases">
        <authorList>
            <consortium name="Pathogen Informatics"/>
            <person name="Doyle S."/>
        </authorList>
    </citation>
    <scope>NUCLEOTIDE SEQUENCE [LARGE SCALE GENOMIC DNA]</scope>
    <source>
        <strain evidence="7 8">NCTC11967</strain>
    </source>
</reference>
<dbReference type="InterPro" id="IPR036388">
    <property type="entry name" value="WH-like_DNA-bd_sf"/>
</dbReference>
<dbReference type="SUPFAM" id="SSF53850">
    <property type="entry name" value="Periplasmic binding protein-like II"/>
    <property type="match status" value="1"/>
</dbReference>
<evidence type="ECO:0000256" key="3">
    <source>
        <dbReference type="ARBA" id="ARBA00023125"/>
    </source>
</evidence>
<keyword evidence="4" id="KW-0010">Activator</keyword>
<accession>A0AB38FZH1</accession>
<dbReference type="FunFam" id="1.10.10.10:FF:000001">
    <property type="entry name" value="LysR family transcriptional regulator"/>
    <property type="match status" value="1"/>
</dbReference>
<evidence type="ECO:0000256" key="4">
    <source>
        <dbReference type="ARBA" id="ARBA00023159"/>
    </source>
</evidence>
<sequence>MDYRQLHAFIAVFEERNITGAARRLCLTQPALSATIKMLEDDLGTLLFLRQPRGVEVTQDARILYPHARRMVAELDTLTRSFRRERRRQPLNIGIEHDIADSQINAFLQHIRDPEFCLLVMLEPGCTGDIRFGCEELRCEDELFLPLHTEPFLLALPVNHPLTEKTTVTETDLHGLCWIMCPELTSHQRLLPVYGATANSPAANAGTYSLALRLVTQGLGVAIVPASLAREHSQVVTRALPGHPLSRRTGVCYAVQSLSFPAVDQLIQHLTRTPC</sequence>
<organism evidence="7 8">
    <name type="scientific">Yokenella regensburgei</name>
    <dbReference type="NCBI Taxonomy" id="158877"/>
    <lineage>
        <taxon>Bacteria</taxon>
        <taxon>Pseudomonadati</taxon>
        <taxon>Pseudomonadota</taxon>
        <taxon>Gammaproteobacteria</taxon>
        <taxon>Enterobacterales</taxon>
        <taxon>Enterobacteriaceae</taxon>
        <taxon>Yokenella</taxon>
    </lineage>
</organism>
<dbReference type="GO" id="GO:0003700">
    <property type="term" value="F:DNA-binding transcription factor activity"/>
    <property type="evidence" value="ECO:0007669"/>
    <property type="project" value="InterPro"/>
</dbReference>
<evidence type="ECO:0000256" key="1">
    <source>
        <dbReference type="ARBA" id="ARBA00009437"/>
    </source>
</evidence>